<evidence type="ECO:0000256" key="5">
    <source>
        <dbReference type="ARBA" id="ARBA00023163"/>
    </source>
</evidence>
<evidence type="ECO:0000256" key="1">
    <source>
        <dbReference type="ARBA" id="ARBA00005384"/>
    </source>
</evidence>
<keyword evidence="2" id="KW-0663">Pyridoxal phosphate</keyword>
<dbReference type="Proteomes" id="UP001230908">
    <property type="component" value="Unassembled WGS sequence"/>
</dbReference>
<dbReference type="InterPro" id="IPR036388">
    <property type="entry name" value="WH-like_DNA-bd_sf"/>
</dbReference>
<dbReference type="InterPro" id="IPR051446">
    <property type="entry name" value="HTH_trans_reg/aminotransferase"/>
</dbReference>
<accession>A0ABU0ZPN0</accession>
<dbReference type="Gene3D" id="1.10.10.10">
    <property type="entry name" value="Winged helix-like DNA-binding domain superfamily/Winged helix DNA-binding domain"/>
    <property type="match status" value="1"/>
</dbReference>
<dbReference type="InterPro" id="IPR015421">
    <property type="entry name" value="PyrdxlP-dep_Trfase_major"/>
</dbReference>
<protein>
    <submittedName>
        <fullName evidence="8">Aminotransferase class I/II-fold pyridoxal phosphate-dependent enzyme</fullName>
    </submittedName>
</protein>
<dbReference type="InterPro" id="IPR015424">
    <property type="entry name" value="PyrdxlP-dep_Trfase"/>
</dbReference>
<gene>
    <name evidence="8" type="ORF">RB614_31205</name>
</gene>
<keyword evidence="9" id="KW-1185">Reference proteome</keyword>
<dbReference type="CDD" id="cd00609">
    <property type="entry name" value="AAT_like"/>
    <property type="match status" value="1"/>
</dbReference>
<evidence type="ECO:0000256" key="2">
    <source>
        <dbReference type="ARBA" id="ARBA00022898"/>
    </source>
</evidence>
<name>A0ABU0ZPN0_9ACTN</name>
<dbReference type="Pfam" id="PF00392">
    <property type="entry name" value="GntR"/>
    <property type="match status" value="1"/>
</dbReference>
<dbReference type="PANTHER" id="PTHR46577:SF1">
    <property type="entry name" value="HTH-TYPE TRANSCRIPTIONAL REGULATORY PROTEIN GABR"/>
    <property type="match status" value="1"/>
</dbReference>
<comment type="similarity">
    <text evidence="1">In the C-terminal section; belongs to the class-I pyridoxal-phosphate-dependent aminotransferase family.</text>
</comment>
<dbReference type="Pfam" id="PF00155">
    <property type="entry name" value="Aminotran_1_2"/>
    <property type="match status" value="1"/>
</dbReference>
<keyword evidence="8" id="KW-0032">Aminotransferase</keyword>
<evidence type="ECO:0000259" key="7">
    <source>
        <dbReference type="PROSITE" id="PS50949"/>
    </source>
</evidence>
<feature type="region of interest" description="Disordered" evidence="6">
    <location>
        <begin position="72"/>
        <end position="107"/>
    </location>
</feature>
<evidence type="ECO:0000256" key="3">
    <source>
        <dbReference type="ARBA" id="ARBA00023015"/>
    </source>
</evidence>
<dbReference type="EMBL" id="JAVHUY010000036">
    <property type="protein sequence ID" value="MDQ7909001.1"/>
    <property type="molecule type" value="Genomic_DNA"/>
</dbReference>
<evidence type="ECO:0000313" key="8">
    <source>
        <dbReference type="EMBL" id="MDQ7909001.1"/>
    </source>
</evidence>
<dbReference type="CDD" id="cd07377">
    <property type="entry name" value="WHTH_GntR"/>
    <property type="match status" value="1"/>
</dbReference>
<keyword evidence="8" id="KW-0808">Transferase</keyword>
<dbReference type="SMART" id="SM00345">
    <property type="entry name" value="HTH_GNTR"/>
    <property type="match status" value="1"/>
</dbReference>
<evidence type="ECO:0000256" key="4">
    <source>
        <dbReference type="ARBA" id="ARBA00023125"/>
    </source>
</evidence>
<organism evidence="8 9">
    <name type="scientific">Phytohabitans maris</name>
    <dbReference type="NCBI Taxonomy" id="3071409"/>
    <lineage>
        <taxon>Bacteria</taxon>
        <taxon>Bacillati</taxon>
        <taxon>Actinomycetota</taxon>
        <taxon>Actinomycetes</taxon>
        <taxon>Micromonosporales</taxon>
        <taxon>Micromonosporaceae</taxon>
    </lineage>
</organism>
<feature type="domain" description="HTH gntR-type" evidence="7">
    <location>
        <begin position="12"/>
        <end position="80"/>
    </location>
</feature>
<evidence type="ECO:0000313" key="9">
    <source>
        <dbReference type="Proteomes" id="UP001230908"/>
    </source>
</evidence>
<keyword evidence="3" id="KW-0805">Transcription regulation</keyword>
<dbReference type="InterPro" id="IPR004839">
    <property type="entry name" value="Aminotransferase_I/II_large"/>
</dbReference>
<dbReference type="GO" id="GO:0008483">
    <property type="term" value="F:transaminase activity"/>
    <property type="evidence" value="ECO:0007669"/>
    <property type="project" value="UniProtKB-KW"/>
</dbReference>
<proteinExistence type="inferred from homology"/>
<sequence>MHTAELVERITERDAGGIARCLAGLIHDRALPAGARLPTVRKLATALGVSPTTVSEAWRELQRHGLIEARGRAGTTVSYDPRPAAESRFGSLQPQRPGRLDLSTGTPDPALLPSLRPAMTTAPGDARISSYFDPPVLPELEALLRADWPYEAGELMVVDGAMDAMERVIAETVRYGDTVLVENPTFPAILDLLQRAGATVVGIPPGPDGPDLEPLREALAGEPACLILQPRAHNPTGHRLTGRRAAGIAALLPERTIVIEDDHSAALCQSPLVSLGGHRPEQTVHIRGFSKALGPDLRLAALSAPPAVMRPLVGRRQLGPAWSSRLLQAMLVNLLTSDVSRAEVAAARAAYAERRLRLTTALAAYGIAVEGHDGFNLWLPVRDESAALVHLASHGVTVAPGSPFWVNGLPRAPHVRITAACVTDGFDELGLLLAEAAQLGSYALGPAR</sequence>
<dbReference type="SUPFAM" id="SSF53383">
    <property type="entry name" value="PLP-dependent transferases"/>
    <property type="match status" value="1"/>
</dbReference>
<dbReference type="PROSITE" id="PS50949">
    <property type="entry name" value="HTH_GNTR"/>
    <property type="match status" value="1"/>
</dbReference>
<dbReference type="InterPro" id="IPR036390">
    <property type="entry name" value="WH_DNA-bd_sf"/>
</dbReference>
<reference evidence="8 9" key="1">
    <citation type="submission" date="2023-08" db="EMBL/GenBank/DDBJ databases">
        <title>Phytohabitans sansha sp. nov., isolated from marine sediment.</title>
        <authorList>
            <person name="Zhao Y."/>
            <person name="Yi K."/>
        </authorList>
    </citation>
    <scope>NUCLEOTIDE SEQUENCE [LARGE SCALE GENOMIC DNA]</scope>
    <source>
        <strain evidence="8 9">ZYX-F-186</strain>
    </source>
</reference>
<dbReference type="Gene3D" id="3.40.640.10">
    <property type="entry name" value="Type I PLP-dependent aspartate aminotransferase-like (Major domain)"/>
    <property type="match status" value="1"/>
</dbReference>
<dbReference type="InterPro" id="IPR000524">
    <property type="entry name" value="Tscrpt_reg_HTH_GntR"/>
</dbReference>
<dbReference type="PANTHER" id="PTHR46577">
    <property type="entry name" value="HTH-TYPE TRANSCRIPTIONAL REGULATORY PROTEIN GABR"/>
    <property type="match status" value="1"/>
</dbReference>
<dbReference type="SUPFAM" id="SSF46785">
    <property type="entry name" value="Winged helix' DNA-binding domain"/>
    <property type="match status" value="1"/>
</dbReference>
<keyword evidence="5" id="KW-0804">Transcription</keyword>
<keyword evidence="4" id="KW-0238">DNA-binding</keyword>
<comment type="caution">
    <text evidence="8">The sequence shown here is derived from an EMBL/GenBank/DDBJ whole genome shotgun (WGS) entry which is preliminary data.</text>
</comment>
<evidence type="ECO:0000256" key="6">
    <source>
        <dbReference type="SAM" id="MobiDB-lite"/>
    </source>
</evidence>
<dbReference type="RefSeq" id="WP_308716265.1">
    <property type="nucleotide sequence ID" value="NZ_JAVHUY010000036.1"/>
</dbReference>